<evidence type="ECO:0000313" key="2">
    <source>
        <dbReference type="Proteomes" id="UP000253977"/>
    </source>
</evidence>
<comment type="caution">
    <text evidence="1">The sequence shown here is derived from an EMBL/GenBank/DDBJ whole genome shotgun (WGS) entry which is preliminary data.</text>
</comment>
<accession>A0A369TN12</accession>
<dbReference type="Pfam" id="PF07799">
    <property type="entry name" value="DUF1643"/>
    <property type="match status" value="1"/>
</dbReference>
<gene>
    <name evidence="1" type="ORF">DU478_10020</name>
</gene>
<sequence>MIERRHVDGETRSRAVYSPCERYRYVLERQWSAAPPVLFVMLNPSTATETANDPTIERCERRARAMGHGGLLIGNLFAWRATRPADLRAASDPVGPENDALLAELLARAGRTIAAWGVHGALDGAAERFAARDAELWHLGLTKAGHPRHPLYVSYAVLPQRWTGRYAPGTMANR</sequence>
<name>A0A369TN12_9RHOB</name>
<dbReference type="EMBL" id="QPMK01000006">
    <property type="protein sequence ID" value="RDD66252.1"/>
    <property type="molecule type" value="Genomic_DNA"/>
</dbReference>
<dbReference type="AlphaFoldDB" id="A0A369TN12"/>
<dbReference type="InterPro" id="IPR012441">
    <property type="entry name" value="DUF1643"/>
</dbReference>
<keyword evidence="2" id="KW-1185">Reference proteome</keyword>
<evidence type="ECO:0000313" key="1">
    <source>
        <dbReference type="EMBL" id="RDD66252.1"/>
    </source>
</evidence>
<dbReference type="Proteomes" id="UP000253977">
    <property type="component" value="Unassembled WGS sequence"/>
</dbReference>
<reference evidence="1 2" key="1">
    <citation type="submission" date="2018-07" db="EMBL/GenBank/DDBJ databases">
        <title>Thalassococcus profundi sp. nov., a marine bacterium isolated from deep seawater of Okinawa Trough.</title>
        <authorList>
            <person name="Yu M."/>
        </authorList>
    </citation>
    <scope>NUCLEOTIDE SEQUENCE [LARGE SCALE GENOMIC DNA]</scope>
    <source>
        <strain evidence="1 2">WRAS1</strain>
    </source>
</reference>
<proteinExistence type="predicted"/>
<dbReference type="OrthoDB" id="9807577at2"/>
<protein>
    <submittedName>
        <fullName evidence="1">DUF1643 domain-containing protein</fullName>
    </submittedName>
</protein>
<organism evidence="1 2">
    <name type="scientific">Thalassococcus profundi</name>
    <dbReference type="NCBI Taxonomy" id="2282382"/>
    <lineage>
        <taxon>Bacteria</taxon>
        <taxon>Pseudomonadati</taxon>
        <taxon>Pseudomonadota</taxon>
        <taxon>Alphaproteobacteria</taxon>
        <taxon>Rhodobacterales</taxon>
        <taxon>Roseobacteraceae</taxon>
        <taxon>Thalassococcus</taxon>
    </lineage>
</organism>
<dbReference type="RefSeq" id="WP_114510824.1">
    <property type="nucleotide sequence ID" value="NZ_QPMK01000006.1"/>
</dbReference>